<dbReference type="EMBL" id="LITT01000013">
    <property type="protein sequence ID" value="OAA90005.1"/>
    <property type="molecule type" value="Genomic_DNA"/>
</dbReference>
<comment type="caution">
    <text evidence="2">The sequence shown here is derived from an EMBL/GenBank/DDBJ whole genome shotgun (WGS) entry which is preliminary data.</text>
</comment>
<dbReference type="AlphaFoldDB" id="A0A162J421"/>
<organism evidence="2 3">
    <name type="scientific">Clostridium ljungdahlii</name>
    <dbReference type="NCBI Taxonomy" id="1538"/>
    <lineage>
        <taxon>Bacteria</taxon>
        <taxon>Bacillati</taxon>
        <taxon>Bacillota</taxon>
        <taxon>Clostridia</taxon>
        <taxon>Eubacteriales</taxon>
        <taxon>Clostridiaceae</taxon>
        <taxon>Clostridium</taxon>
    </lineage>
</organism>
<accession>A0A162J421</accession>
<reference evidence="2 3" key="1">
    <citation type="journal article" date="2015" name="Biotechnol. Bioeng.">
        <title>Genome sequence and phenotypic characterization of Caulobacter segnis.</title>
        <authorList>
            <person name="Patel S."/>
            <person name="Fletcher B."/>
            <person name="Scott D.C."/>
            <person name="Ely B."/>
        </authorList>
    </citation>
    <scope>NUCLEOTIDE SEQUENCE [LARGE SCALE GENOMIC DNA]</scope>
    <source>
        <strain evidence="2 3">ERI-2</strain>
    </source>
</reference>
<name>A0A162J421_9CLOT</name>
<dbReference type="Proteomes" id="UP000077407">
    <property type="component" value="Unassembled WGS sequence"/>
</dbReference>
<gene>
    <name evidence="2" type="ORF">WY13_01594</name>
</gene>
<evidence type="ECO:0000313" key="2">
    <source>
        <dbReference type="EMBL" id="OAA90005.1"/>
    </source>
</evidence>
<feature type="region of interest" description="Disordered" evidence="1">
    <location>
        <begin position="46"/>
        <end position="75"/>
    </location>
</feature>
<dbReference type="RefSeq" id="WP_063555114.1">
    <property type="nucleotide sequence ID" value="NZ_LITT01000013.1"/>
</dbReference>
<protein>
    <submittedName>
        <fullName evidence="2">Uncharacterized protein</fullName>
    </submittedName>
</protein>
<evidence type="ECO:0000313" key="3">
    <source>
        <dbReference type="Proteomes" id="UP000077407"/>
    </source>
</evidence>
<evidence type="ECO:0000256" key="1">
    <source>
        <dbReference type="SAM" id="MobiDB-lite"/>
    </source>
</evidence>
<dbReference type="PATRIC" id="fig|1538.10.peg.2038"/>
<proteinExistence type="predicted"/>
<sequence>MYDYDYFRFDDEAREDDEPEELDYLDDDFVCPYLRFSSNHTPMCMSRQRDNFPPGPPPSNIPQAPANLAPSSSTQFVDPGSIRRCLFKFVYIWPRRGNGFWAWLTHVGRRSISGYRWHRNRWVYFGMDLRQIRSFMCR</sequence>
<dbReference type="OrthoDB" id="2068061at2"/>